<proteinExistence type="predicted"/>
<dbReference type="GO" id="GO:0016020">
    <property type="term" value="C:membrane"/>
    <property type="evidence" value="ECO:0007669"/>
    <property type="project" value="TreeGrafter"/>
</dbReference>
<reference evidence="2" key="1">
    <citation type="submission" date="2020-05" db="EMBL/GenBank/DDBJ databases">
        <authorList>
            <person name="Chiriac C."/>
            <person name="Salcher M."/>
            <person name="Ghai R."/>
            <person name="Kavagutti S V."/>
        </authorList>
    </citation>
    <scope>NUCLEOTIDE SEQUENCE</scope>
</reference>
<dbReference type="PANTHER" id="PTHR43798">
    <property type="entry name" value="MONOACYLGLYCEROL LIPASE"/>
    <property type="match status" value="1"/>
</dbReference>
<sequence length="249" mass="26670">MIVFLHGVPETATLWDDLRAELSEPSVALSLPGFGSPRPAGFTSTKDAYLAWLIAELEALGAPVDLVGHDWGAILALEVARRRSDLLSSWTVDLANALHPNYIWHGLASIWQTPEAGEQFWTDQLATSLAERSGVFQLFGVPEAGALKLAGMADAQMAECILRLYRSATPNPFADWGGALTQCRAPGTVLIAESDAFGDAALAIEVAEVLGAHVQHLANRGHWWALEDPTGSATMISQTVAAMRGTKRS</sequence>
<dbReference type="SUPFAM" id="SSF53474">
    <property type="entry name" value="alpha/beta-Hydrolases"/>
    <property type="match status" value="1"/>
</dbReference>
<feature type="domain" description="AB hydrolase-1" evidence="1">
    <location>
        <begin position="2"/>
        <end position="229"/>
    </location>
</feature>
<evidence type="ECO:0000313" key="2">
    <source>
        <dbReference type="EMBL" id="CAB4778464.1"/>
    </source>
</evidence>
<dbReference type="EMBL" id="CAFAAB010000026">
    <property type="protein sequence ID" value="CAB4778464.1"/>
    <property type="molecule type" value="Genomic_DNA"/>
</dbReference>
<dbReference type="AlphaFoldDB" id="A0A6J6W4K1"/>
<name>A0A6J6W4K1_9ZZZZ</name>
<dbReference type="PANTHER" id="PTHR43798:SF24">
    <property type="entry name" value="CIS-3-ALKYL-4-ALKYLOXETAN-2-ONE DECARBOXYLASE"/>
    <property type="match status" value="1"/>
</dbReference>
<dbReference type="InterPro" id="IPR000073">
    <property type="entry name" value="AB_hydrolase_1"/>
</dbReference>
<gene>
    <name evidence="2" type="ORF">UFOPK2958_00358</name>
</gene>
<dbReference type="InterPro" id="IPR029058">
    <property type="entry name" value="AB_hydrolase_fold"/>
</dbReference>
<dbReference type="Pfam" id="PF12697">
    <property type="entry name" value="Abhydrolase_6"/>
    <property type="match status" value="1"/>
</dbReference>
<organism evidence="2">
    <name type="scientific">freshwater metagenome</name>
    <dbReference type="NCBI Taxonomy" id="449393"/>
    <lineage>
        <taxon>unclassified sequences</taxon>
        <taxon>metagenomes</taxon>
        <taxon>ecological metagenomes</taxon>
    </lineage>
</organism>
<dbReference type="InterPro" id="IPR050266">
    <property type="entry name" value="AB_hydrolase_sf"/>
</dbReference>
<dbReference type="Gene3D" id="3.40.50.1820">
    <property type="entry name" value="alpha/beta hydrolase"/>
    <property type="match status" value="1"/>
</dbReference>
<evidence type="ECO:0000259" key="1">
    <source>
        <dbReference type="Pfam" id="PF12697"/>
    </source>
</evidence>
<accession>A0A6J6W4K1</accession>
<protein>
    <submittedName>
        <fullName evidence="2">Unannotated protein</fullName>
    </submittedName>
</protein>